<dbReference type="InterPro" id="IPR002716">
    <property type="entry name" value="PIN_dom"/>
</dbReference>
<proteinExistence type="predicted"/>
<dbReference type="EMBL" id="MGAU01000047">
    <property type="protein sequence ID" value="OGK53827.1"/>
    <property type="molecule type" value="Genomic_DNA"/>
</dbReference>
<sequence length="134" mass="15318">MPDGNTEFVVDASYILTYLLPDEKDDSARKIILQYQNKKISLCSSGILTYEVGNALVIAIRRNRISSQIGQNLLRGFVRLNIEEKVVLHDHCLSYAQQTNLTYYDASYALLAQDLHIPLLTWDKKLDRISKNNT</sequence>
<dbReference type="SUPFAM" id="SSF88723">
    <property type="entry name" value="PIN domain-like"/>
    <property type="match status" value="1"/>
</dbReference>
<dbReference type="Gene3D" id="3.40.50.1010">
    <property type="entry name" value="5'-nuclease"/>
    <property type="match status" value="1"/>
</dbReference>
<gene>
    <name evidence="3" type="ORF">A3B56_02205</name>
</gene>
<dbReference type="Proteomes" id="UP000178486">
    <property type="component" value="Unassembled WGS sequence"/>
</dbReference>
<dbReference type="PANTHER" id="PTHR35901">
    <property type="entry name" value="RIBONUCLEASE VAPC3"/>
    <property type="match status" value="1"/>
</dbReference>
<evidence type="ECO:0000313" key="4">
    <source>
        <dbReference type="Proteomes" id="UP000178486"/>
    </source>
</evidence>
<keyword evidence="1" id="KW-0460">Magnesium</keyword>
<accession>A0A1F7JDZ1</accession>
<evidence type="ECO:0000259" key="2">
    <source>
        <dbReference type="Pfam" id="PF01850"/>
    </source>
</evidence>
<dbReference type="InterPro" id="IPR029060">
    <property type="entry name" value="PIN-like_dom_sf"/>
</dbReference>
<dbReference type="AlphaFoldDB" id="A0A1F7JDZ1"/>
<dbReference type="CDD" id="cd09873">
    <property type="entry name" value="PIN_Pae0151-like"/>
    <property type="match status" value="1"/>
</dbReference>
<dbReference type="Pfam" id="PF01850">
    <property type="entry name" value="PIN"/>
    <property type="match status" value="1"/>
</dbReference>
<name>A0A1F7JDZ1_9BACT</name>
<reference evidence="3 4" key="1">
    <citation type="journal article" date="2016" name="Nat. Commun.">
        <title>Thousands of microbial genomes shed light on interconnected biogeochemical processes in an aquifer system.</title>
        <authorList>
            <person name="Anantharaman K."/>
            <person name="Brown C.T."/>
            <person name="Hug L.A."/>
            <person name="Sharon I."/>
            <person name="Castelle C.J."/>
            <person name="Probst A.J."/>
            <person name="Thomas B.C."/>
            <person name="Singh A."/>
            <person name="Wilkins M.J."/>
            <person name="Karaoz U."/>
            <person name="Brodie E.L."/>
            <person name="Williams K.H."/>
            <person name="Hubbard S.S."/>
            <person name="Banfield J.F."/>
        </authorList>
    </citation>
    <scope>NUCLEOTIDE SEQUENCE [LARGE SCALE GENOMIC DNA]</scope>
</reference>
<dbReference type="PANTHER" id="PTHR35901:SF1">
    <property type="entry name" value="EXONUCLEASE VAPC9"/>
    <property type="match status" value="1"/>
</dbReference>
<feature type="domain" description="PIN" evidence="2">
    <location>
        <begin position="9"/>
        <end position="131"/>
    </location>
</feature>
<dbReference type="InterPro" id="IPR051619">
    <property type="entry name" value="TypeII_TA_RNase_PINc/VapC"/>
</dbReference>
<dbReference type="InterPro" id="IPR044153">
    <property type="entry name" value="PIN_Pae0151-like"/>
</dbReference>
<evidence type="ECO:0000313" key="3">
    <source>
        <dbReference type="EMBL" id="OGK53827.1"/>
    </source>
</evidence>
<organism evidence="3 4">
    <name type="scientific">Candidatus Roizmanbacteria bacterium RIFCSPLOWO2_01_FULL_45_11</name>
    <dbReference type="NCBI Taxonomy" id="1802070"/>
    <lineage>
        <taxon>Bacteria</taxon>
        <taxon>Candidatus Roizmaniibacteriota</taxon>
    </lineage>
</organism>
<comment type="caution">
    <text evidence="3">The sequence shown here is derived from an EMBL/GenBank/DDBJ whole genome shotgun (WGS) entry which is preliminary data.</text>
</comment>
<protein>
    <recommendedName>
        <fullName evidence="2">PIN domain-containing protein</fullName>
    </recommendedName>
</protein>
<evidence type="ECO:0000256" key="1">
    <source>
        <dbReference type="ARBA" id="ARBA00022842"/>
    </source>
</evidence>